<organism evidence="5 6">
    <name type="scientific">Viridothelium virens</name>
    <name type="common">Speckled blister lichen</name>
    <name type="synonym">Trypethelium virens</name>
    <dbReference type="NCBI Taxonomy" id="1048519"/>
    <lineage>
        <taxon>Eukaryota</taxon>
        <taxon>Fungi</taxon>
        <taxon>Dikarya</taxon>
        <taxon>Ascomycota</taxon>
        <taxon>Pezizomycotina</taxon>
        <taxon>Dothideomycetes</taxon>
        <taxon>Dothideomycetes incertae sedis</taxon>
        <taxon>Trypetheliales</taxon>
        <taxon>Trypetheliaceae</taxon>
        <taxon>Viridothelium</taxon>
    </lineage>
</organism>
<dbReference type="EMBL" id="ML991773">
    <property type="protein sequence ID" value="KAF2239396.1"/>
    <property type="molecule type" value="Genomic_DNA"/>
</dbReference>
<sequence length="1414" mass="159074">MARGSKSRSVAVAKSQNEEKTPATDPVIIFENVQKTFLDSLSPAEQRAFETFPNARSMLESIQKTVQFNPVNQSRLTACLSHVRDLANRVSPFFEVCGIFVSSHAQFAALVWGAIRFVFQLGTIHVTFLEKICDMFSRMQQVLPPYEEVVEKLLSRAHQKDERMPNRIMNALAFVYSDLVRFCFDASRIFTKRRSVLGLKWPLAVTLFWQPFDAKFEAILKRFGEHKDLMDLEMMASSHKSIIKVEDTLSSMSKTVESQWSVQDDIVRSQKRSAIETRLNSLMKWINAPNWLNIHEIAKDRRTPGTSDWFLEQPQVISWLHRTFPGQRPPHCNVLNVHGKPGYGKTALCSALIHHVFSLYGSSSTAPDIVFFCFDKQSEHARQAPCALRAILAQLLQKQGGSEQGINIASLLWYQRRSGQQTASNLEIKELLNITLGQTDQVVLLLDGIDECADTRGLSSSLESVGLISSKHAIAFFGRPTVTLPKRLSEFMLAITLKNEQNLEDIRRYLRQPISDMIDDGTLPEEIQVESTVEKISNRANGMFLWASLFIEYLSLAAPALTMSQRRYVIENLSRLEGLDTLFGEIMKALSHKYSGEARLNIQHLFQWVVCSLRPLLVVELNCAMTVPLDRKLKSDDGFGNLSHSLSGLSGALLEVAPDETVRFIHLSAREYFQHWKPQDSSTSDSTSSFASFYDFDASIYCSAVCCSYVLHTVGVGPLSGTGHTSLDEQALAHQYPLLNYASEYLFEHMLKAVSTIGGQSANSDVCMLLPLLGLARSFLTSKKIISTWIEACWTFGRKPRISEIEDRLGDLNISERHSKLDRATIELLRQGIESLSRLAEDLTQLNHEWGKVLAETPNEIWEPSITAFLRSDFWVSVDGTKLYPLSSSNQSQFVCLNSRNSIDGKEAAIIKVQPPAYDPLSSVSTTQTVWKVRHEIWILKSMTIRACTSFQVPSSMVPFSYIWEEKDDLQDDEPILEFLCPTTISSDLRHLTFLNIAGTLVDEYVFSSNASKVLGQRPKMQLQTIDVSLETDREICGTFNFDWSAFHNGFWTHMSDSGKYFLVLSLLPANQSQQVNNSTDVPSAKIWFVRVYQNEDYAGQEGPSFKLMSSIAFIPDRITALKDRPFTFHPELPLLVIASGRTAWIERTDREMGVHILNIANPVAERDERPSYQRSPFQKPPTGALTLIWNFSHKGSKPISIGSLMRDVHFSNDATKLYGTVGIRKVMVEVPFDKLGMHGNAEGFGGHTALISANQQLSIASPSALRALSRGPTALTQDSNSLVFSRDSQGRAVASDLRQSHEHGALVLRTLCDNRMTQETLTRLPRWVDEESEATLLSRPEADGKDPDGVVRVMLNRAAGPFKKYKTNEQPFVPTLLERQNRTISSFATHGNHLLRDGAWSPTRVLEFERHDA</sequence>
<dbReference type="Pfam" id="PF24883">
    <property type="entry name" value="NPHP3_N"/>
    <property type="match status" value="1"/>
</dbReference>
<name>A0A6A6HMT6_VIRVR</name>
<evidence type="ECO:0000256" key="1">
    <source>
        <dbReference type="ARBA" id="ARBA00022737"/>
    </source>
</evidence>
<dbReference type="Proteomes" id="UP000800092">
    <property type="component" value="Unassembled WGS sequence"/>
</dbReference>
<proteinExistence type="predicted"/>
<accession>A0A6A6HMT6</accession>
<dbReference type="PANTHER" id="PTHR10039">
    <property type="entry name" value="AMELOGENIN"/>
    <property type="match status" value="1"/>
</dbReference>
<dbReference type="InterPro" id="IPR027417">
    <property type="entry name" value="P-loop_NTPase"/>
</dbReference>
<gene>
    <name evidence="5" type="ORF">EV356DRAFT_515589</name>
</gene>
<evidence type="ECO:0000259" key="4">
    <source>
        <dbReference type="Pfam" id="PF24883"/>
    </source>
</evidence>
<feature type="domain" description="GPI inositol-deacylase winged helix" evidence="2">
    <location>
        <begin position="601"/>
        <end position="674"/>
    </location>
</feature>
<dbReference type="InterPro" id="IPR056884">
    <property type="entry name" value="NPHP3-like_N"/>
</dbReference>
<protein>
    <submittedName>
        <fullName evidence="5">Uncharacterized protein</fullName>
    </submittedName>
</protein>
<dbReference type="Pfam" id="PF22939">
    <property type="entry name" value="WHD_GPIID"/>
    <property type="match status" value="1"/>
</dbReference>
<feature type="domain" description="DUF7708" evidence="3">
    <location>
        <begin position="84"/>
        <end position="240"/>
    </location>
</feature>
<dbReference type="PANTHER" id="PTHR10039:SF15">
    <property type="entry name" value="NACHT DOMAIN-CONTAINING PROTEIN"/>
    <property type="match status" value="1"/>
</dbReference>
<reference evidence="5" key="1">
    <citation type="journal article" date="2020" name="Stud. Mycol.">
        <title>101 Dothideomycetes genomes: a test case for predicting lifestyles and emergence of pathogens.</title>
        <authorList>
            <person name="Haridas S."/>
            <person name="Albert R."/>
            <person name="Binder M."/>
            <person name="Bloem J."/>
            <person name="Labutti K."/>
            <person name="Salamov A."/>
            <person name="Andreopoulos B."/>
            <person name="Baker S."/>
            <person name="Barry K."/>
            <person name="Bills G."/>
            <person name="Bluhm B."/>
            <person name="Cannon C."/>
            <person name="Castanera R."/>
            <person name="Culley D."/>
            <person name="Daum C."/>
            <person name="Ezra D."/>
            <person name="Gonzalez J."/>
            <person name="Henrissat B."/>
            <person name="Kuo A."/>
            <person name="Liang C."/>
            <person name="Lipzen A."/>
            <person name="Lutzoni F."/>
            <person name="Magnuson J."/>
            <person name="Mondo S."/>
            <person name="Nolan M."/>
            <person name="Ohm R."/>
            <person name="Pangilinan J."/>
            <person name="Park H.-J."/>
            <person name="Ramirez L."/>
            <person name="Alfaro M."/>
            <person name="Sun H."/>
            <person name="Tritt A."/>
            <person name="Yoshinaga Y."/>
            <person name="Zwiers L.-H."/>
            <person name="Turgeon B."/>
            <person name="Goodwin S."/>
            <person name="Spatafora J."/>
            <person name="Crous P."/>
            <person name="Grigoriev I."/>
        </authorList>
    </citation>
    <scope>NUCLEOTIDE SEQUENCE</scope>
    <source>
        <strain evidence="5">Tuck. ex Michener</strain>
    </source>
</reference>
<dbReference type="InterPro" id="IPR056125">
    <property type="entry name" value="DUF7708"/>
</dbReference>
<keyword evidence="1" id="KW-0677">Repeat</keyword>
<evidence type="ECO:0000259" key="3">
    <source>
        <dbReference type="Pfam" id="PF24809"/>
    </source>
</evidence>
<evidence type="ECO:0000313" key="5">
    <source>
        <dbReference type="EMBL" id="KAF2239396.1"/>
    </source>
</evidence>
<dbReference type="OrthoDB" id="5389400at2759"/>
<dbReference type="InterPro" id="IPR054471">
    <property type="entry name" value="GPIID_WHD"/>
</dbReference>
<dbReference type="SUPFAM" id="SSF52540">
    <property type="entry name" value="P-loop containing nucleoside triphosphate hydrolases"/>
    <property type="match status" value="1"/>
</dbReference>
<evidence type="ECO:0000259" key="2">
    <source>
        <dbReference type="Pfam" id="PF22939"/>
    </source>
</evidence>
<dbReference type="Pfam" id="PF24809">
    <property type="entry name" value="DUF7708"/>
    <property type="match status" value="1"/>
</dbReference>
<feature type="domain" description="Nephrocystin 3-like N-terminal" evidence="4">
    <location>
        <begin position="305"/>
        <end position="465"/>
    </location>
</feature>
<dbReference type="Gene3D" id="3.40.50.300">
    <property type="entry name" value="P-loop containing nucleotide triphosphate hydrolases"/>
    <property type="match status" value="1"/>
</dbReference>
<keyword evidence="6" id="KW-1185">Reference proteome</keyword>
<evidence type="ECO:0000313" key="6">
    <source>
        <dbReference type="Proteomes" id="UP000800092"/>
    </source>
</evidence>